<dbReference type="GeneID" id="300402874"/>
<evidence type="ECO:0000256" key="5">
    <source>
        <dbReference type="SAM" id="MobiDB-lite"/>
    </source>
</evidence>
<keyword evidence="2" id="KW-0812">Transmembrane</keyword>
<feature type="compositionally biased region" description="Low complexity" evidence="5">
    <location>
        <begin position="138"/>
        <end position="163"/>
    </location>
</feature>
<dbReference type="NCBIfam" id="TIGR01352">
    <property type="entry name" value="tonB_Cterm"/>
    <property type="match status" value="1"/>
</dbReference>
<evidence type="ECO:0000256" key="1">
    <source>
        <dbReference type="ARBA" id="ARBA00004167"/>
    </source>
</evidence>
<feature type="region of interest" description="Disordered" evidence="5">
    <location>
        <begin position="135"/>
        <end position="163"/>
    </location>
</feature>
<dbReference type="Pfam" id="PF03544">
    <property type="entry name" value="TonB_C"/>
    <property type="match status" value="1"/>
</dbReference>
<sequence length="257" mass="26739">MTTILQSQALPKPVDVQHALRGRNVAASSERWPWRAMATALALEAILLGVTAGWLARSTPAPKPVRNDSPVMLSMVEPEPAAAPAPTVKPPEPVKAPIKQATPVKPVAPVRHELAPKPETSHTREPVNAEAPPIKTVAGADAPPAPSAAAAPEPAIPPVSASSGPDDRFIAKLRAAVQAAVVYPMALQGMGLAANIDVEFGYKDGVVSNVHVTRPGRVATLDQAAIAAVQRAAMPPPPPNLAGALHTFKVRVIFSEN</sequence>
<protein>
    <submittedName>
        <fullName evidence="7">TonB family protein</fullName>
    </submittedName>
</protein>
<dbReference type="InterPro" id="IPR006260">
    <property type="entry name" value="TonB/TolA_C"/>
</dbReference>
<dbReference type="RefSeq" id="WP_150678181.1">
    <property type="nucleotide sequence ID" value="NZ_CABPSK010000001.1"/>
</dbReference>
<dbReference type="AlphaFoldDB" id="A0A5E4SIH1"/>
<dbReference type="OrthoDB" id="8943087at2"/>
<dbReference type="GO" id="GO:0016020">
    <property type="term" value="C:membrane"/>
    <property type="evidence" value="ECO:0007669"/>
    <property type="project" value="UniProtKB-SubCell"/>
</dbReference>
<organism evidence="7 8">
    <name type="scientific">Pandoraea pneumonica</name>
    <dbReference type="NCBI Taxonomy" id="2508299"/>
    <lineage>
        <taxon>Bacteria</taxon>
        <taxon>Pseudomonadati</taxon>
        <taxon>Pseudomonadota</taxon>
        <taxon>Betaproteobacteria</taxon>
        <taxon>Burkholderiales</taxon>
        <taxon>Burkholderiaceae</taxon>
        <taxon>Pandoraea</taxon>
    </lineage>
</organism>
<dbReference type="InterPro" id="IPR037682">
    <property type="entry name" value="TonB_C"/>
</dbReference>
<evidence type="ECO:0000259" key="6">
    <source>
        <dbReference type="PROSITE" id="PS52015"/>
    </source>
</evidence>
<evidence type="ECO:0000256" key="4">
    <source>
        <dbReference type="ARBA" id="ARBA00023136"/>
    </source>
</evidence>
<dbReference type="GO" id="GO:0055085">
    <property type="term" value="P:transmembrane transport"/>
    <property type="evidence" value="ECO:0007669"/>
    <property type="project" value="InterPro"/>
</dbReference>
<reference evidence="7 8" key="1">
    <citation type="submission" date="2019-08" db="EMBL/GenBank/DDBJ databases">
        <authorList>
            <person name="Peeters C."/>
        </authorList>
    </citation>
    <scope>NUCLEOTIDE SEQUENCE [LARGE SCALE GENOMIC DNA]</scope>
    <source>
        <strain evidence="7 8">LMG 31114</strain>
    </source>
</reference>
<dbReference type="Gene3D" id="3.30.1150.10">
    <property type="match status" value="1"/>
</dbReference>
<proteinExistence type="predicted"/>
<evidence type="ECO:0000256" key="2">
    <source>
        <dbReference type="ARBA" id="ARBA00022692"/>
    </source>
</evidence>
<dbReference type="PROSITE" id="PS52015">
    <property type="entry name" value="TONB_CTD"/>
    <property type="match status" value="1"/>
</dbReference>
<feature type="domain" description="TonB C-terminal" evidence="6">
    <location>
        <begin position="168"/>
        <end position="257"/>
    </location>
</feature>
<comment type="subcellular location">
    <subcellularLocation>
        <location evidence="1">Membrane</location>
        <topology evidence="1">Single-pass membrane protein</topology>
    </subcellularLocation>
</comment>
<evidence type="ECO:0000313" key="7">
    <source>
        <dbReference type="EMBL" id="VVD74981.1"/>
    </source>
</evidence>
<dbReference type="Proteomes" id="UP000366945">
    <property type="component" value="Unassembled WGS sequence"/>
</dbReference>
<dbReference type="EMBL" id="CABPSK010000001">
    <property type="protein sequence ID" value="VVD74981.1"/>
    <property type="molecule type" value="Genomic_DNA"/>
</dbReference>
<evidence type="ECO:0000256" key="3">
    <source>
        <dbReference type="ARBA" id="ARBA00022989"/>
    </source>
</evidence>
<gene>
    <name evidence="7" type="ORF">PPN31114_00815</name>
</gene>
<keyword evidence="3" id="KW-1133">Transmembrane helix</keyword>
<evidence type="ECO:0000313" key="8">
    <source>
        <dbReference type="Proteomes" id="UP000366945"/>
    </source>
</evidence>
<dbReference type="SUPFAM" id="SSF74653">
    <property type="entry name" value="TolA/TonB C-terminal domain"/>
    <property type="match status" value="1"/>
</dbReference>
<keyword evidence="8" id="KW-1185">Reference proteome</keyword>
<name>A0A5E4SIH1_9BURK</name>
<accession>A0A5E4SIH1</accession>
<keyword evidence="4" id="KW-0472">Membrane</keyword>